<organism evidence="2">
    <name type="scientific">freshwater metagenome</name>
    <dbReference type="NCBI Taxonomy" id="449393"/>
    <lineage>
        <taxon>unclassified sequences</taxon>
        <taxon>metagenomes</taxon>
        <taxon>ecological metagenomes</taxon>
    </lineage>
</organism>
<reference evidence="2" key="1">
    <citation type="submission" date="2020-05" db="EMBL/GenBank/DDBJ databases">
        <authorList>
            <person name="Chiriac C."/>
            <person name="Salcher M."/>
            <person name="Ghai R."/>
            <person name="Kavagutti S V."/>
        </authorList>
    </citation>
    <scope>NUCLEOTIDE SEQUENCE</scope>
</reference>
<name>A0A6J6BCT0_9ZZZZ</name>
<protein>
    <submittedName>
        <fullName evidence="2">Unannotated protein</fullName>
    </submittedName>
</protein>
<dbReference type="Gene3D" id="3.40.50.150">
    <property type="entry name" value="Vaccinia Virus protein VP39"/>
    <property type="match status" value="1"/>
</dbReference>
<dbReference type="Pfam" id="PF18096">
    <property type="entry name" value="Thump_like"/>
    <property type="match status" value="1"/>
</dbReference>
<sequence length="391" mass="41940">MDRADAELLLTSEALTLLDGLPPYRATDNVVQSVSALRDRGVSPEMTRVVLRQRRLRAQAKPKFGDFAARMFFTEIGLQQATRLDVAAHHAARFRALGDITVGDLGCGIGGDSLALAGLGLRVVAIDRDESTAAIATYNLAPFDNASVEQGDAESVDLSRFSALWFDPARRSKDKRLSNPADWSPSLEWVFDVATRIPSGIKLSPAIAHELLPDGVEAQWVEDSGDTVECVVWTGALARPNVARSALILGAESAELTASEPDSGVETGEIGAYVYDPSGAVIRAQLLGTLARQLGANTIASSIAYLSSNQFIHTPFAQAFKVIDIVPLDIRAITQYCRDAGIGILEIKKRGVDIDPATFRTKLKLKGSASATLILTRAGDGRVAIMAERVR</sequence>
<dbReference type="EMBL" id="CAEZSG010000063">
    <property type="protein sequence ID" value="CAB4536762.1"/>
    <property type="molecule type" value="Genomic_DNA"/>
</dbReference>
<dbReference type="AlphaFoldDB" id="A0A6J6BCT0"/>
<dbReference type="InterPro" id="IPR041497">
    <property type="entry name" value="Thump-like"/>
</dbReference>
<feature type="domain" description="THUMP-like" evidence="1">
    <location>
        <begin position="317"/>
        <end position="389"/>
    </location>
</feature>
<dbReference type="InterPro" id="IPR029063">
    <property type="entry name" value="SAM-dependent_MTases_sf"/>
</dbReference>
<dbReference type="SUPFAM" id="SSF53335">
    <property type="entry name" value="S-adenosyl-L-methionine-dependent methyltransferases"/>
    <property type="match status" value="1"/>
</dbReference>
<evidence type="ECO:0000259" key="1">
    <source>
        <dbReference type="Pfam" id="PF18096"/>
    </source>
</evidence>
<gene>
    <name evidence="2" type="ORF">UFOPK1413_00517</name>
</gene>
<evidence type="ECO:0000313" key="2">
    <source>
        <dbReference type="EMBL" id="CAB4536762.1"/>
    </source>
</evidence>
<proteinExistence type="predicted"/>
<accession>A0A6J6BCT0</accession>
<dbReference type="CDD" id="cd02440">
    <property type="entry name" value="AdoMet_MTases"/>
    <property type="match status" value="1"/>
</dbReference>